<evidence type="ECO:0000256" key="9">
    <source>
        <dbReference type="RuleBase" id="RU000644"/>
    </source>
</evidence>
<sequence length="750" mass="83099">MSFREPIVVVLGHVDHGKCVGPKTMMPVEGFGWLTAEEVFRIFARRGKVVNLSDGVAVMPDRRPALTSLSNSLKPNNAFARLVWRRSSPAKMVRIFFSNSESVETTFEHPYLTENHGIVLSRKAGSLKAGDKVFGMSSNSVKLHTVESVEFFKPDYDYVYDFTVPGTHHFVAENIFLHNTSLLDRMRGTLVAAREAGGITQHIGATLFPVKAVEETCRLLLGQLNVKLEIPGILFIDTPGHAAFSNLRRRGGSIADMAILVVDVTKGVQEQTKESIQLLRSRKTPFVVALNKIDMIPGWRPMPSAPFQKAYASQQKAVAEDLDARIYKLMGDMSFLGFKSDLYARIKSFTDTVAIVPVSAKTGEGIPDLLLVILGLAQQFMKKRLQRVMGRGEGVVLELVEEEGLGATANVILHAGAIKVGDRIAYLSRRGPAVTKVKTLLMPKPLEEIRDPRERLKNVEEVHAAAGVKLVAEGLEEAVAGSPVLVVANEEEDMRRIAEEAQEFMISTDKTGIVLKADTLGTLEAAVTYLREKGVMIRVADIGDVSKKDVVEAHVVKQKDEVLGVILAYNVKVDQDLEREANNRGIRVFKGDVLFRLVEDYERWVDETVRERQLAEFESLIKPGKIKVLKDYIFRRSEPAIVGVEVLDGEIKPGARLINAFGKIVGTISQLQDRGQPLSSATRGARVAVSIKDGVVGRNIHGDEVLYVFVPERDARQLSTNYASMLDEGSLKTLEEIMEIMRRQNPLWAR</sequence>
<dbReference type="GO" id="GO:0003743">
    <property type="term" value="F:translation initiation factor activity"/>
    <property type="evidence" value="ECO:0007669"/>
    <property type="project" value="UniProtKB-UniRule"/>
</dbReference>
<dbReference type="InterPro" id="IPR009000">
    <property type="entry name" value="Transl_B-barrel_sf"/>
</dbReference>
<dbReference type="SUPFAM" id="SSF52540">
    <property type="entry name" value="P-loop containing nucleoside triphosphate hydrolases"/>
    <property type="match status" value="1"/>
</dbReference>
<dbReference type="InterPro" id="IPR001202">
    <property type="entry name" value="WW_dom"/>
</dbReference>
<dbReference type="GO" id="GO:0005525">
    <property type="term" value="F:GTP binding"/>
    <property type="evidence" value="ECO:0007669"/>
    <property type="project" value="UniProtKB-KW"/>
</dbReference>
<protein>
    <recommendedName>
        <fullName evidence="2 8">Probable translation initiation factor IF-2</fullName>
    </recommendedName>
</protein>
<proteinExistence type="inferred from homology"/>
<organism evidence="11">
    <name type="scientific">Caldiarchaeum subterraneum</name>
    <dbReference type="NCBI Taxonomy" id="311458"/>
    <lineage>
        <taxon>Archaea</taxon>
        <taxon>Nitrososphaerota</taxon>
        <taxon>Candidatus Caldarchaeales</taxon>
        <taxon>Candidatus Caldarchaeaceae</taxon>
        <taxon>Candidatus Caldarchaeum</taxon>
    </lineage>
</organism>
<feature type="domain" description="Tr-type G" evidence="10">
    <location>
        <begin position="164"/>
        <end position="382"/>
    </location>
</feature>
<gene>
    <name evidence="8" type="primary">infB</name>
    <name evidence="11" type="ORF">ENM11_01420</name>
</gene>
<dbReference type="NCBIfam" id="TIGR00231">
    <property type="entry name" value="small_GTP"/>
    <property type="match status" value="1"/>
</dbReference>
<feature type="binding site" evidence="8">
    <location>
        <begin position="291"/>
        <end position="294"/>
    </location>
    <ligand>
        <name>GTP</name>
        <dbReference type="ChEBI" id="CHEBI:37565"/>
    </ligand>
</feature>
<dbReference type="NCBIfam" id="TIGR01443">
    <property type="entry name" value="intein_Cterm"/>
    <property type="match status" value="1"/>
</dbReference>
<dbReference type="InterPro" id="IPR036844">
    <property type="entry name" value="Hint_dom_sf"/>
</dbReference>
<dbReference type="HAMAP" id="MF_00100_A">
    <property type="entry name" value="IF_2_A"/>
    <property type="match status" value="1"/>
</dbReference>
<dbReference type="InterPro" id="IPR004544">
    <property type="entry name" value="TF_aIF-2_arc"/>
</dbReference>
<dbReference type="CDD" id="cd00081">
    <property type="entry name" value="Hint"/>
    <property type="match status" value="1"/>
</dbReference>
<dbReference type="InterPro" id="IPR027417">
    <property type="entry name" value="P-loop_NTPase"/>
</dbReference>
<evidence type="ECO:0000256" key="5">
    <source>
        <dbReference type="ARBA" id="ARBA00022917"/>
    </source>
</evidence>
<keyword evidence="4 8" id="KW-0547">Nucleotide-binding</keyword>
<keyword evidence="6 8" id="KW-0342">GTP-binding</keyword>
<comment type="function">
    <text evidence="7 8 9">Function in general translation initiation by promoting the binding of the formylmethionine-tRNA to ribosomes. Seems to function along with eIF-2.</text>
</comment>
<comment type="caution">
    <text evidence="11">The sequence shown here is derived from an EMBL/GenBank/DDBJ whole genome shotgun (WGS) entry which is preliminary data.</text>
</comment>
<evidence type="ECO:0000256" key="7">
    <source>
        <dbReference type="ARBA" id="ARBA00024852"/>
    </source>
</evidence>
<feature type="binding site" evidence="8">
    <location>
        <begin position="237"/>
        <end position="241"/>
    </location>
    <ligand>
        <name>GTP</name>
        <dbReference type="ChEBI" id="CHEBI:37565"/>
    </ligand>
</feature>
<comment type="caution">
    <text evidence="8">Lacks conserved residue(s) required for the propagation of feature annotation.</text>
</comment>
<dbReference type="PROSITE" id="PS01159">
    <property type="entry name" value="WW_DOMAIN_1"/>
    <property type="match status" value="1"/>
</dbReference>
<accession>A0A7C5L6Z5</accession>
<keyword evidence="5 8" id="KW-0648">Protein biosynthesis</keyword>
<evidence type="ECO:0000256" key="3">
    <source>
        <dbReference type="ARBA" id="ARBA00022540"/>
    </source>
</evidence>
<dbReference type="Gene3D" id="2.170.16.10">
    <property type="entry name" value="Hedgehog/Intein (Hint) domain"/>
    <property type="match status" value="1"/>
</dbReference>
<dbReference type="NCBIfam" id="TIGR00491">
    <property type="entry name" value="aIF-2"/>
    <property type="match status" value="1"/>
</dbReference>
<comment type="similarity">
    <text evidence="1 8 9">Belongs to the TRAFAC class translation factor GTPase superfamily. Classic translation factor GTPase family. IF-2 subfamily.</text>
</comment>
<dbReference type="Pfam" id="PF11987">
    <property type="entry name" value="IF-2"/>
    <property type="match status" value="1"/>
</dbReference>
<evidence type="ECO:0000256" key="4">
    <source>
        <dbReference type="ARBA" id="ARBA00022741"/>
    </source>
</evidence>
<dbReference type="InterPro" id="IPR030934">
    <property type="entry name" value="Intein_C"/>
</dbReference>
<dbReference type="GO" id="GO:0005737">
    <property type="term" value="C:cytoplasm"/>
    <property type="evidence" value="ECO:0007669"/>
    <property type="project" value="TreeGrafter"/>
</dbReference>
<dbReference type="InterPro" id="IPR005225">
    <property type="entry name" value="Small_GTP-bd"/>
</dbReference>
<name>A0A7C5L6Z5_CALS0</name>
<evidence type="ECO:0000256" key="6">
    <source>
        <dbReference type="ARBA" id="ARBA00023134"/>
    </source>
</evidence>
<dbReference type="Gene3D" id="2.40.30.10">
    <property type="entry name" value="Translation factors"/>
    <property type="match status" value="2"/>
</dbReference>
<dbReference type="PROSITE" id="PS50818">
    <property type="entry name" value="INTEIN_C_TER"/>
    <property type="match status" value="1"/>
</dbReference>
<dbReference type="InterPro" id="IPR029459">
    <property type="entry name" value="EFTU-type"/>
</dbReference>
<dbReference type="PANTHER" id="PTHR43381:SF4">
    <property type="entry name" value="EUKARYOTIC TRANSLATION INITIATION FACTOR 5B"/>
    <property type="match status" value="1"/>
</dbReference>
<dbReference type="Gene3D" id="3.40.50.10050">
    <property type="entry name" value="Translation initiation factor IF- 2, domain 3"/>
    <property type="match status" value="1"/>
</dbReference>
<evidence type="ECO:0000256" key="8">
    <source>
        <dbReference type="HAMAP-Rule" id="MF_00100"/>
    </source>
</evidence>
<dbReference type="EMBL" id="DRWN01000013">
    <property type="protein sequence ID" value="HHK67802.1"/>
    <property type="molecule type" value="Genomic_DNA"/>
</dbReference>
<evidence type="ECO:0000259" key="10">
    <source>
        <dbReference type="PROSITE" id="PS51722"/>
    </source>
</evidence>
<dbReference type="PROSITE" id="PS51722">
    <property type="entry name" value="G_TR_2"/>
    <property type="match status" value="1"/>
</dbReference>
<dbReference type="SUPFAM" id="SSF52156">
    <property type="entry name" value="Initiation factor IF2/eIF5b, domain 3"/>
    <property type="match status" value="1"/>
</dbReference>
<dbReference type="InterPro" id="IPR015760">
    <property type="entry name" value="TIF_IF2"/>
</dbReference>
<dbReference type="SMART" id="SM00305">
    <property type="entry name" value="HintC"/>
    <property type="match status" value="1"/>
</dbReference>
<dbReference type="InterPro" id="IPR003586">
    <property type="entry name" value="Hint_dom_C"/>
</dbReference>
<dbReference type="CDD" id="cd03703">
    <property type="entry name" value="aeIF5B_II"/>
    <property type="match status" value="1"/>
</dbReference>
<dbReference type="Pfam" id="PF14578">
    <property type="entry name" value="GTP_EFTU_D4"/>
    <property type="match status" value="1"/>
</dbReference>
<keyword evidence="3 8" id="KW-0396">Initiation factor</keyword>
<reference evidence="11" key="1">
    <citation type="journal article" date="2020" name="mSystems">
        <title>Genome- and Community-Level Interaction Insights into Carbon Utilization and Element Cycling Functions of Hydrothermarchaeota in Hydrothermal Sediment.</title>
        <authorList>
            <person name="Zhou Z."/>
            <person name="Liu Y."/>
            <person name="Xu W."/>
            <person name="Pan J."/>
            <person name="Luo Z.H."/>
            <person name="Li M."/>
        </authorList>
    </citation>
    <scope>NUCLEOTIDE SEQUENCE [LARGE SCALE GENOMIC DNA]</scope>
    <source>
        <strain evidence="11">SpSt-1056</strain>
    </source>
</reference>
<dbReference type="FunFam" id="3.40.50.300:FF:000112">
    <property type="entry name" value="Eukaryotic translation initiation factor 5B"/>
    <property type="match status" value="1"/>
</dbReference>
<dbReference type="Pfam" id="PF00009">
    <property type="entry name" value="GTP_EFTU"/>
    <property type="match status" value="1"/>
</dbReference>
<dbReference type="GO" id="GO:0003924">
    <property type="term" value="F:GTPase activity"/>
    <property type="evidence" value="ECO:0007669"/>
    <property type="project" value="UniProtKB-UniRule"/>
</dbReference>
<dbReference type="InterPro" id="IPR000795">
    <property type="entry name" value="T_Tr_GTP-bd_dom"/>
</dbReference>
<dbReference type="InterPro" id="IPR036925">
    <property type="entry name" value="TIF_IF2_dom3_sf"/>
</dbReference>
<dbReference type="Gene3D" id="3.40.50.300">
    <property type="entry name" value="P-loop containing nucleotide triphosphate hydrolases"/>
    <property type="match status" value="1"/>
</dbReference>
<dbReference type="SUPFAM" id="SSF51294">
    <property type="entry name" value="Hedgehog/intein (Hint) domain"/>
    <property type="match status" value="1"/>
</dbReference>
<evidence type="ECO:0000256" key="2">
    <source>
        <dbReference type="ARBA" id="ARBA00020166"/>
    </source>
</evidence>
<dbReference type="NCBIfam" id="NF003078">
    <property type="entry name" value="PRK04004.1"/>
    <property type="match status" value="1"/>
</dbReference>
<dbReference type="InterPro" id="IPR023115">
    <property type="entry name" value="TIF_IF2_dom3"/>
</dbReference>
<dbReference type="PANTHER" id="PTHR43381">
    <property type="entry name" value="TRANSLATION INITIATION FACTOR IF-2-RELATED"/>
    <property type="match status" value="1"/>
</dbReference>
<dbReference type="CDD" id="cd01887">
    <property type="entry name" value="IF2_eIF5B"/>
    <property type="match status" value="1"/>
</dbReference>
<dbReference type="SUPFAM" id="SSF50447">
    <property type="entry name" value="Translation proteins"/>
    <property type="match status" value="1"/>
</dbReference>
<evidence type="ECO:0000256" key="1">
    <source>
        <dbReference type="ARBA" id="ARBA00007733"/>
    </source>
</evidence>
<evidence type="ECO:0000313" key="11">
    <source>
        <dbReference type="EMBL" id="HHK67802.1"/>
    </source>
</evidence>
<dbReference type="CDD" id="cd16266">
    <property type="entry name" value="IF2_aeIF5B_IV"/>
    <property type="match status" value="1"/>
</dbReference>
<dbReference type="AlphaFoldDB" id="A0A7C5L6Z5"/>